<evidence type="ECO:0000256" key="4">
    <source>
        <dbReference type="ARBA" id="ARBA00022741"/>
    </source>
</evidence>
<evidence type="ECO:0000256" key="5">
    <source>
        <dbReference type="ARBA" id="ARBA00022840"/>
    </source>
</evidence>
<gene>
    <name evidence="8" type="ORF">HEQ75_06170</name>
</gene>
<comment type="similarity">
    <text evidence="2">Belongs to the PhoH family.</text>
</comment>
<evidence type="ECO:0000256" key="1">
    <source>
        <dbReference type="ARBA" id="ARBA00004496"/>
    </source>
</evidence>
<dbReference type="InterPro" id="IPR003714">
    <property type="entry name" value="PhoH"/>
</dbReference>
<evidence type="ECO:0000256" key="3">
    <source>
        <dbReference type="ARBA" id="ARBA00022490"/>
    </source>
</evidence>
<comment type="subcellular location">
    <subcellularLocation>
        <location evidence="1">Cytoplasm</location>
    </subcellularLocation>
</comment>
<sequence>MLRDQPTQRVVSMQFDDNALLPLLYGEHDRNLARMEVRLGVRLGSRGNRLTITGAPERTDVAEAALMALWRRLQKGEPVGSAEVEAAMRMAEGVQEADPRLPLQDLPAIRTRKGAITPRTPAQAAYIDALARNEMVFGVGPAGTGKTYLAVAQGVALLQAGRVDRIVLSRPAVEAGEKLGYLPGDLKEKVDPYLRPLYDALHDMMPAEQLTRRMTAGEIEVAPLAFMRGRTLAHCYAILDEAQNTTAAQMKMFLTRMGEGSRMVITGDPTQVDLPPGQKSGLAEALSILEGVDGITVARFAEADVVRHPLVARIVAAYGRLDQSRAQR</sequence>
<dbReference type="EMBL" id="JAAVNE010000007">
    <property type="protein sequence ID" value="NKC30441.1"/>
    <property type="molecule type" value="Genomic_DNA"/>
</dbReference>
<keyword evidence="3" id="KW-0963">Cytoplasm</keyword>
<feature type="domain" description="PhoH-like protein" evidence="7">
    <location>
        <begin position="116"/>
        <end position="318"/>
    </location>
</feature>
<keyword evidence="4" id="KW-0547">Nucleotide-binding</keyword>
<evidence type="ECO:0000256" key="6">
    <source>
        <dbReference type="ARBA" id="ARBA00039970"/>
    </source>
</evidence>
<evidence type="ECO:0000313" key="9">
    <source>
        <dbReference type="Proteomes" id="UP000787635"/>
    </source>
</evidence>
<reference evidence="8 9" key="1">
    <citation type="submission" date="2020-03" db="EMBL/GenBank/DDBJ databases">
        <title>Roseomonas selenitidurans sp. nov. isolated from urban soil.</title>
        <authorList>
            <person name="Liu H."/>
        </authorList>
    </citation>
    <scope>NUCLEOTIDE SEQUENCE [LARGE SCALE GENOMIC DNA]</scope>
    <source>
        <strain evidence="8 9">BU-1</strain>
    </source>
</reference>
<evidence type="ECO:0000313" key="8">
    <source>
        <dbReference type="EMBL" id="NKC30441.1"/>
    </source>
</evidence>
<dbReference type="SUPFAM" id="SSF52540">
    <property type="entry name" value="P-loop containing nucleoside triphosphate hydrolases"/>
    <property type="match status" value="1"/>
</dbReference>
<dbReference type="RefSeq" id="WP_168028557.1">
    <property type="nucleotide sequence ID" value="NZ_JAAVNE010000007.1"/>
</dbReference>
<accession>A0ABX1E038</accession>
<evidence type="ECO:0000256" key="2">
    <source>
        <dbReference type="ARBA" id="ARBA00010393"/>
    </source>
</evidence>
<protein>
    <recommendedName>
        <fullName evidence="6">PhoH-like protein</fullName>
    </recommendedName>
</protein>
<dbReference type="Gene3D" id="3.40.50.300">
    <property type="entry name" value="P-loop containing nucleotide triphosphate hydrolases"/>
    <property type="match status" value="1"/>
</dbReference>
<keyword evidence="9" id="KW-1185">Reference proteome</keyword>
<comment type="caution">
    <text evidence="8">The sequence shown here is derived from an EMBL/GenBank/DDBJ whole genome shotgun (WGS) entry which is preliminary data.</text>
</comment>
<organism evidence="8 9">
    <name type="scientific">Falsiroseomonas selenitidurans</name>
    <dbReference type="NCBI Taxonomy" id="2716335"/>
    <lineage>
        <taxon>Bacteria</taxon>
        <taxon>Pseudomonadati</taxon>
        <taxon>Pseudomonadota</taxon>
        <taxon>Alphaproteobacteria</taxon>
        <taxon>Acetobacterales</taxon>
        <taxon>Roseomonadaceae</taxon>
        <taxon>Falsiroseomonas</taxon>
    </lineage>
</organism>
<dbReference type="PANTHER" id="PTHR30473:SF1">
    <property type="entry name" value="PHOH-LIKE PROTEIN"/>
    <property type="match status" value="1"/>
</dbReference>
<dbReference type="PANTHER" id="PTHR30473">
    <property type="entry name" value="PROTEIN PHOH"/>
    <property type="match status" value="1"/>
</dbReference>
<dbReference type="InterPro" id="IPR051451">
    <property type="entry name" value="PhoH2-like"/>
</dbReference>
<dbReference type="Pfam" id="PF02562">
    <property type="entry name" value="PhoH"/>
    <property type="match status" value="1"/>
</dbReference>
<evidence type="ECO:0000259" key="7">
    <source>
        <dbReference type="Pfam" id="PF02562"/>
    </source>
</evidence>
<name>A0ABX1E038_9PROT</name>
<keyword evidence="5" id="KW-0067">ATP-binding</keyword>
<dbReference type="Proteomes" id="UP000787635">
    <property type="component" value="Unassembled WGS sequence"/>
</dbReference>
<dbReference type="InterPro" id="IPR027417">
    <property type="entry name" value="P-loop_NTPase"/>
</dbReference>
<proteinExistence type="inferred from homology"/>